<evidence type="ECO:0000313" key="1">
    <source>
        <dbReference type="EMBL" id="CAB4157173.1"/>
    </source>
</evidence>
<reference evidence="1" key="1">
    <citation type="submission" date="2020-04" db="EMBL/GenBank/DDBJ databases">
        <authorList>
            <person name="Chiriac C."/>
            <person name="Salcher M."/>
            <person name="Ghai R."/>
            <person name="Kavagutti S V."/>
        </authorList>
    </citation>
    <scope>NUCLEOTIDE SEQUENCE</scope>
</reference>
<sequence length="56" mass="6420">MVKFRCKISGNVISFEHEVDIVSTRENPAYEEVFEEKEVKEKVSKKAANKSSTDEV</sequence>
<accession>A0A6J5NE59</accession>
<dbReference type="EMBL" id="LR796655">
    <property type="protein sequence ID" value="CAB4157173.1"/>
    <property type="molecule type" value="Genomic_DNA"/>
</dbReference>
<proteinExistence type="predicted"/>
<name>A0A6J5NE59_9CAUD</name>
<protein>
    <submittedName>
        <fullName evidence="1">Uncharacterized protein</fullName>
    </submittedName>
</protein>
<organism evidence="1">
    <name type="scientific">uncultured Caudovirales phage</name>
    <dbReference type="NCBI Taxonomy" id="2100421"/>
    <lineage>
        <taxon>Viruses</taxon>
        <taxon>Duplodnaviria</taxon>
        <taxon>Heunggongvirae</taxon>
        <taxon>Uroviricota</taxon>
        <taxon>Caudoviricetes</taxon>
        <taxon>Peduoviridae</taxon>
        <taxon>Maltschvirus</taxon>
        <taxon>Maltschvirus maltsch</taxon>
    </lineage>
</organism>
<gene>
    <name evidence="1" type="ORF">UFOVP678_8</name>
</gene>